<evidence type="ECO:0000313" key="4">
    <source>
        <dbReference type="EMBL" id="KAA1072517.1"/>
    </source>
</evidence>
<evidence type="ECO:0000256" key="1">
    <source>
        <dbReference type="ARBA" id="ARBA00002550"/>
    </source>
</evidence>
<organism evidence="4 5">
    <name type="scientific">Puccinia graminis f. sp. tritici</name>
    <dbReference type="NCBI Taxonomy" id="56615"/>
    <lineage>
        <taxon>Eukaryota</taxon>
        <taxon>Fungi</taxon>
        <taxon>Dikarya</taxon>
        <taxon>Basidiomycota</taxon>
        <taxon>Pucciniomycotina</taxon>
        <taxon>Pucciniomycetes</taxon>
        <taxon>Pucciniales</taxon>
        <taxon>Pucciniaceae</taxon>
        <taxon>Puccinia</taxon>
    </lineage>
</organism>
<reference evidence="4 5" key="1">
    <citation type="submission" date="2019-05" db="EMBL/GenBank/DDBJ databases">
        <title>Emergence of the Ug99 lineage of the wheat stem rust pathogen through somatic hybridization.</title>
        <authorList>
            <person name="Li F."/>
            <person name="Upadhyaya N.M."/>
            <person name="Sperschneider J."/>
            <person name="Matny O."/>
            <person name="Nguyen-Phuc H."/>
            <person name="Mago R."/>
            <person name="Raley C."/>
            <person name="Miller M.E."/>
            <person name="Silverstein K.A.T."/>
            <person name="Henningsen E."/>
            <person name="Hirsch C.D."/>
            <person name="Visser B."/>
            <person name="Pretorius Z.A."/>
            <person name="Steffenson B.J."/>
            <person name="Schwessinger B."/>
            <person name="Dodds P.N."/>
            <person name="Figueroa M."/>
        </authorList>
    </citation>
    <scope>NUCLEOTIDE SEQUENCE [LARGE SCALE GENOMIC DNA]</scope>
    <source>
        <strain evidence="4 5">Ug99</strain>
    </source>
</reference>
<comment type="similarity">
    <text evidence="2">Belongs to the YPP1 family.</text>
</comment>
<dbReference type="SUPFAM" id="SSF48452">
    <property type="entry name" value="TPR-like"/>
    <property type="match status" value="1"/>
</dbReference>
<name>A0A5B0M5T3_PUCGR</name>
<dbReference type="EMBL" id="VDEP01000478">
    <property type="protein sequence ID" value="KAA1072517.1"/>
    <property type="molecule type" value="Genomic_DNA"/>
</dbReference>
<feature type="compositionally biased region" description="Polar residues" evidence="3">
    <location>
        <begin position="441"/>
        <end position="450"/>
    </location>
</feature>
<protein>
    <submittedName>
        <fullName evidence="4">Uncharacterized protein</fullName>
    </submittedName>
</protein>
<dbReference type="PANTHER" id="PTHR23083:SF464">
    <property type="entry name" value="TETRATRICOPEPTIDE REPEAT DOMAIN 7, ISOFORM A"/>
    <property type="match status" value="1"/>
</dbReference>
<dbReference type="Proteomes" id="UP000325313">
    <property type="component" value="Unassembled WGS sequence"/>
</dbReference>
<feature type="region of interest" description="Disordered" evidence="3">
    <location>
        <begin position="202"/>
        <end position="238"/>
    </location>
</feature>
<evidence type="ECO:0000256" key="3">
    <source>
        <dbReference type="SAM" id="MobiDB-lite"/>
    </source>
</evidence>
<accession>A0A5B0M5T3</accession>
<dbReference type="InterPro" id="IPR011990">
    <property type="entry name" value="TPR-like_helical_dom_sf"/>
</dbReference>
<feature type="region of interest" description="Disordered" evidence="3">
    <location>
        <begin position="406"/>
        <end position="452"/>
    </location>
</feature>
<dbReference type="PANTHER" id="PTHR23083">
    <property type="entry name" value="TETRATRICOPEPTIDE REPEAT PROTEIN, TPR"/>
    <property type="match status" value="1"/>
</dbReference>
<comment type="function">
    <text evidence="1">Involved in endocytosis.</text>
</comment>
<dbReference type="AlphaFoldDB" id="A0A5B0M5T3"/>
<evidence type="ECO:0000313" key="5">
    <source>
        <dbReference type="Proteomes" id="UP000325313"/>
    </source>
</evidence>
<sequence length="559" mass="61686">MYRACILSRVVIPGIDSLEVHRRYHSRSRYWPLLFRLNKRSVIYKSSIKLLFITARSDSWKPAVSQPTNQYSEVPISTLQDGELIAIPSHSVAWRSELVTVAKSYNAILRITTTFPKAGSTNHLMLEFCDLLYEGWQLGGSDPDTSSQIIDILHDATRKTFHSQKILRYLIQLLHAKHDCDEAEAALDLYCQLHITASANGHYDSSEFKNPRPLVSGEAPLNGTDKASPDDQPDARAIVPNRDTDEDFIQTMIYGGRMLIKFLNNPEKAAKILDRANQIMQTTKEEAVRNNACLRSRLARMRGIAAGACAQKADQETRPNLHASYLERLTEATENDPTSFENMYHLAYAQAELRDIDSALVSARTAVEINPNHTSAWHLLCLLTSASKEFKLALDIAEVGLVNTEDLDEGEPGMRTPRAGSSSLSRDSSVPGTLLTDETPAGSSETSAASNAKPGLGLIAEPELVPQQSTQAGEGHLTVPNVSSRPSRDSSLPQTVSQISQNKLEFPASKADNLEASIQLRMTKNMLLEALQGPEVALSDQQSLFAFFAQVYSQVHTQG</sequence>
<gene>
    <name evidence="4" type="ORF">PGTUg99_010977</name>
</gene>
<dbReference type="Gene3D" id="1.25.40.10">
    <property type="entry name" value="Tetratricopeptide repeat domain"/>
    <property type="match status" value="1"/>
</dbReference>
<feature type="region of interest" description="Disordered" evidence="3">
    <location>
        <begin position="470"/>
        <end position="496"/>
    </location>
</feature>
<proteinExistence type="inferred from homology"/>
<feature type="compositionally biased region" description="Polar residues" evidence="3">
    <location>
        <begin position="480"/>
        <end position="496"/>
    </location>
</feature>
<comment type="caution">
    <text evidence="4">The sequence shown here is derived from an EMBL/GenBank/DDBJ whole genome shotgun (WGS) entry which is preliminary data.</text>
</comment>
<evidence type="ECO:0000256" key="2">
    <source>
        <dbReference type="ARBA" id="ARBA00038251"/>
    </source>
</evidence>
<dbReference type="InterPro" id="IPR051722">
    <property type="entry name" value="Endocytosis_PI4K-reg_protein"/>
</dbReference>